<dbReference type="UniPathway" id="UPA00094"/>
<dbReference type="PIRSF" id="PIRSF000447">
    <property type="entry name" value="KAS_II"/>
    <property type="match status" value="1"/>
</dbReference>
<dbReference type="InterPro" id="IPR018201">
    <property type="entry name" value="Ketoacyl_synth_AS"/>
</dbReference>
<keyword evidence="16" id="KW-1185">Reference proteome</keyword>
<protein>
    <recommendedName>
        <fullName evidence="4 11">3-oxoacyl-[acyl-carrier-protein] synthase 2</fullName>
        <ecNumber evidence="3 11">2.3.1.179</ecNumber>
    </recommendedName>
</protein>
<evidence type="ECO:0000256" key="2">
    <source>
        <dbReference type="ARBA" id="ARBA00008467"/>
    </source>
</evidence>
<dbReference type="NCBIfam" id="TIGR03150">
    <property type="entry name" value="fabF"/>
    <property type="match status" value="1"/>
</dbReference>
<evidence type="ECO:0000313" key="16">
    <source>
        <dbReference type="Proteomes" id="UP000063964"/>
    </source>
</evidence>
<evidence type="ECO:0000313" key="15">
    <source>
        <dbReference type="EMBL" id="AMD92760.1"/>
    </source>
</evidence>
<keyword evidence="10 11" id="KW-0012">Acyltransferase</keyword>
<dbReference type="OrthoDB" id="9808669at2"/>
<gene>
    <name evidence="15" type="ORF">AXF15_06360</name>
</gene>
<name>A0A0X8JPX1_9BACT</name>
<dbReference type="Proteomes" id="UP000063964">
    <property type="component" value="Chromosome"/>
</dbReference>
<dbReference type="SMART" id="SM00825">
    <property type="entry name" value="PKS_KS"/>
    <property type="match status" value="1"/>
</dbReference>
<dbReference type="EMBL" id="CP014230">
    <property type="protein sequence ID" value="AMD92760.1"/>
    <property type="molecule type" value="Genomic_DNA"/>
</dbReference>
<evidence type="ECO:0000256" key="7">
    <source>
        <dbReference type="ARBA" id="ARBA00022832"/>
    </source>
</evidence>
<dbReference type="CDD" id="cd00834">
    <property type="entry name" value="KAS_I_II"/>
    <property type="match status" value="1"/>
</dbReference>
<evidence type="ECO:0000256" key="8">
    <source>
        <dbReference type="ARBA" id="ARBA00023098"/>
    </source>
</evidence>
<keyword evidence="9 11" id="KW-0275">Fatty acid biosynthesis</keyword>
<dbReference type="PANTHER" id="PTHR11712">
    <property type="entry name" value="POLYKETIDE SYNTHASE-RELATED"/>
    <property type="match status" value="1"/>
</dbReference>
<dbReference type="KEGG" id="doa:AXF15_06360"/>
<comment type="pathway">
    <text evidence="1 11">Lipid metabolism; fatty acid biosynthesis.</text>
</comment>
<dbReference type="InterPro" id="IPR014031">
    <property type="entry name" value="Ketoacyl_synth_C"/>
</dbReference>
<proteinExistence type="inferred from homology"/>
<dbReference type="PROSITE" id="PS00606">
    <property type="entry name" value="KS3_1"/>
    <property type="match status" value="1"/>
</dbReference>
<dbReference type="PANTHER" id="PTHR11712:SF336">
    <property type="entry name" value="3-OXOACYL-[ACYL-CARRIER-PROTEIN] SYNTHASE, MITOCHONDRIAL"/>
    <property type="match status" value="1"/>
</dbReference>
<evidence type="ECO:0000256" key="11">
    <source>
        <dbReference type="PIRNR" id="PIRNR000447"/>
    </source>
</evidence>
<dbReference type="Gene3D" id="3.40.47.10">
    <property type="match status" value="1"/>
</dbReference>
<accession>A0A0X8JPX1</accession>
<evidence type="ECO:0000256" key="3">
    <source>
        <dbReference type="ARBA" id="ARBA00012356"/>
    </source>
</evidence>
<evidence type="ECO:0000259" key="14">
    <source>
        <dbReference type="PROSITE" id="PS52004"/>
    </source>
</evidence>
<feature type="active site" description="For beta-ketoacyl synthase activity" evidence="12">
    <location>
        <position position="164"/>
    </location>
</feature>
<dbReference type="InterPro" id="IPR014030">
    <property type="entry name" value="Ketoacyl_synth_N"/>
</dbReference>
<dbReference type="Pfam" id="PF02801">
    <property type="entry name" value="Ketoacyl-synt_C"/>
    <property type="match status" value="1"/>
</dbReference>
<evidence type="ECO:0000256" key="13">
    <source>
        <dbReference type="RuleBase" id="RU003694"/>
    </source>
</evidence>
<keyword evidence="7" id="KW-0276">Fatty acid metabolism</keyword>
<evidence type="ECO:0000256" key="9">
    <source>
        <dbReference type="ARBA" id="ARBA00023160"/>
    </source>
</evidence>
<comment type="function">
    <text evidence="11">Involved in the type II fatty acid elongation cycle. Catalyzes the elongation of a wide range of acyl-ACP by the addition of two carbons from malonyl-ACP to an acyl acceptor. Can efficiently catalyze the conversion of palmitoleoyl-ACP (cis-hexadec-9-enoyl-ACP) to cis-vaccenoyl-ACP (cis-octadec-11-enoyl-ACP), an essential step in the thermal regulation of fatty acid composition.</text>
</comment>
<evidence type="ECO:0000256" key="4">
    <source>
        <dbReference type="ARBA" id="ARBA00014657"/>
    </source>
</evidence>
<dbReference type="EC" id="2.3.1.179" evidence="3 11"/>
<dbReference type="AlphaFoldDB" id="A0A0X8JPX1"/>
<dbReference type="InterPro" id="IPR016039">
    <property type="entry name" value="Thiolase-like"/>
</dbReference>
<dbReference type="Pfam" id="PF00109">
    <property type="entry name" value="ketoacyl-synt"/>
    <property type="match status" value="1"/>
</dbReference>
<dbReference type="PROSITE" id="PS52004">
    <property type="entry name" value="KS3_2"/>
    <property type="match status" value="1"/>
</dbReference>
<dbReference type="InterPro" id="IPR020841">
    <property type="entry name" value="PKS_Beta-ketoAc_synthase_dom"/>
</dbReference>
<evidence type="ECO:0000256" key="12">
    <source>
        <dbReference type="PIRSR" id="PIRSR000447-1"/>
    </source>
</evidence>
<dbReference type="FunFam" id="3.40.47.10:FF:000009">
    <property type="entry name" value="3-oxoacyl-[acyl-carrier-protein] synthase 2"/>
    <property type="match status" value="1"/>
</dbReference>
<evidence type="ECO:0000256" key="5">
    <source>
        <dbReference type="ARBA" id="ARBA00022516"/>
    </source>
</evidence>
<evidence type="ECO:0000256" key="10">
    <source>
        <dbReference type="ARBA" id="ARBA00023315"/>
    </source>
</evidence>
<dbReference type="InterPro" id="IPR017568">
    <property type="entry name" value="3-oxoacyl-ACP_synth-2"/>
</dbReference>
<evidence type="ECO:0000256" key="1">
    <source>
        <dbReference type="ARBA" id="ARBA00005194"/>
    </source>
</evidence>
<dbReference type="InterPro" id="IPR000794">
    <property type="entry name" value="Beta-ketoacyl_synthase"/>
</dbReference>
<keyword evidence="6 11" id="KW-0808">Transferase</keyword>
<keyword evidence="5 11" id="KW-0444">Lipid biosynthesis</keyword>
<reference evidence="16" key="1">
    <citation type="submission" date="2016-02" db="EMBL/GenBank/DDBJ databases">
        <authorList>
            <person name="Holder M.E."/>
            <person name="Ajami N.J."/>
            <person name="Petrosino J.F."/>
        </authorList>
    </citation>
    <scope>NUCLEOTIDE SEQUENCE [LARGE SCALE GENOMIC DNA]</scope>
    <source>
        <strain evidence="16">DSM 12838</strain>
    </source>
</reference>
<dbReference type="STRING" id="888061.AXF15_06360"/>
<dbReference type="NCBIfam" id="NF005589">
    <property type="entry name" value="PRK07314.1"/>
    <property type="match status" value="1"/>
</dbReference>
<feature type="domain" description="Ketosynthase family 3 (KS3)" evidence="14">
    <location>
        <begin position="3"/>
        <end position="411"/>
    </location>
</feature>
<evidence type="ECO:0000256" key="6">
    <source>
        <dbReference type="ARBA" id="ARBA00022679"/>
    </source>
</evidence>
<sequence>MIGKRVVVTGLSALTPIGNSLKESWDNLVAGVSGIGPITLFDCSDFETKIAGELKNFDPEAWVSVKEARRMDRFVQIAVAAGKQLMADCGLEMTDAMAPEVGVLLGCGLGGLGTIEEFHGKLVQAGPRRVSPFYIPMLISNMASGQISIHTGAKGPNLVTTSACASGSHAIGCAFSDIKLGRIKACITGGVESTITAMAVSGFNAMKALTTRNGEPQKASRPFDAGRSGFVIGEGAGLLMLEELEHAKARGARIYAEVVGYGASGDAFHMAAPQESGQGMSQAMRSALRDAEIAAEQISFVNAHGTSTKLNDKTETTALKTVFGRHVYKMPVTANKSMIGHLLGAAGGAEAVFTAMSLFTGVVPVTINQDTPDPDCDLDYTPGESRKMDLEYGISNSFGFGGTNASIILRRFS</sequence>
<dbReference type="SUPFAM" id="SSF53901">
    <property type="entry name" value="Thiolase-like"/>
    <property type="match status" value="2"/>
</dbReference>
<dbReference type="GO" id="GO:0005829">
    <property type="term" value="C:cytosol"/>
    <property type="evidence" value="ECO:0007669"/>
    <property type="project" value="TreeGrafter"/>
</dbReference>
<organism evidence="15 16">
    <name type="scientific">Desulfomicrobium orale DSM 12838</name>
    <dbReference type="NCBI Taxonomy" id="888061"/>
    <lineage>
        <taxon>Bacteria</taxon>
        <taxon>Pseudomonadati</taxon>
        <taxon>Thermodesulfobacteriota</taxon>
        <taxon>Desulfovibrionia</taxon>
        <taxon>Desulfovibrionales</taxon>
        <taxon>Desulfomicrobiaceae</taxon>
        <taxon>Desulfomicrobium</taxon>
    </lineage>
</organism>
<comment type="catalytic activity">
    <reaction evidence="11">
        <text>a fatty acyl-[ACP] + malonyl-[ACP] + H(+) = a 3-oxoacyl-[ACP] + holo-[ACP] + CO2</text>
        <dbReference type="Rhea" id="RHEA:22836"/>
        <dbReference type="Rhea" id="RHEA-COMP:9623"/>
        <dbReference type="Rhea" id="RHEA-COMP:9685"/>
        <dbReference type="Rhea" id="RHEA-COMP:9916"/>
        <dbReference type="Rhea" id="RHEA-COMP:14125"/>
        <dbReference type="ChEBI" id="CHEBI:15378"/>
        <dbReference type="ChEBI" id="CHEBI:16526"/>
        <dbReference type="ChEBI" id="CHEBI:64479"/>
        <dbReference type="ChEBI" id="CHEBI:78449"/>
        <dbReference type="ChEBI" id="CHEBI:78776"/>
        <dbReference type="ChEBI" id="CHEBI:138651"/>
    </reaction>
</comment>
<dbReference type="RefSeq" id="WP_066604874.1">
    <property type="nucleotide sequence ID" value="NZ_CP014230.1"/>
</dbReference>
<dbReference type="GO" id="GO:0006633">
    <property type="term" value="P:fatty acid biosynthetic process"/>
    <property type="evidence" value="ECO:0007669"/>
    <property type="project" value="UniProtKB-UniRule"/>
</dbReference>
<comment type="catalytic activity">
    <reaction evidence="11">
        <text>(9Z)-hexadecenoyl-[ACP] + malonyl-[ACP] + H(+) = 3-oxo-(11Z)-octadecenoyl-[ACP] + holo-[ACP] + CO2</text>
        <dbReference type="Rhea" id="RHEA:55040"/>
        <dbReference type="Rhea" id="RHEA-COMP:9623"/>
        <dbReference type="Rhea" id="RHEA-COMP:9685"/>
        <dbReference type="Rhea" id="RHEA-COMP:10800"/>
        <dbReference type="Rhea" id="RHEA-COMP:14074"/>
        <dbReference type="ChEBI" id="CHEBI:15378"/>
        <dbReference type="ChEBI" id="CHEBI:16526"/>
        <dbReference type="ChEBI" id="CHEBI:64479"/>
        <dbReference type="ChEBI" id="CHEBI:78449"/>
        <dbReference type="ChEBI" id="CHEBI:83989"/>
        <dbReference type="ChEBI" id="CHEBI:138538"/>
        <dbReference type="EC" id="2.3.1.179"/>
    </reaction>
</comment>
<comment type="similarity">
    <text evidence="2 11 13">Belongs to the thiolase-like superfamily. Beta-ketoacyl-ACP synthases family.</text>
</comment>
<dbReference type="GO" id="GO:0004315">
    <property type="term" value="F:3-oxoacyl-[acyl-carrier-protein] synthase activity"/>
    <property type="evidence" value="ECO:0007669"/>
    <property type="project" value="UniProtKB-UniRule"/>
</dbReference>
<keyword evidence="8" id="KW-0443">Lipid metabolism</keyword>